<dbReference type="PaxDb" id="4081-Solyc07g008790.1.1"/>
<dbReference type="SUPFAM" id="SSF56112">
    <property type="entry name" value="Protein kinase-like (PK-like)"/>
    <property type="match status" value="1"/>
</dbReference>
<dbReference type="Gene3D" id="3.30.200.20">
    <property type="entry name" value="Phosphorylase Kinase, domain 1"/>
    <property type="match status" value="1"/>
</dbReference>
<dbReference type="Gramene" id="Solyc07g008790.2.1">
    <property type="protein sequence ID" value="Solyc07g008790.2.1"/>
    <property type="gene ID" value="Solyc07g008790.2"/>
</dbReference>
<dbReference type="InterPro" id="IPR011009">
    <property type="entry name" value="Kinase-like_dom_sf"/>
</dbReference>
<feature type="compositionally biased region" description="Polar residues" evidence="4">
    <location>
        <begin position="388"/>
        <end position="397"/>
    </location>
</feature>
<dbReference type="GO" id="GO:0005634">
    <property type="term" value="C:nucleus"/>
    <property type="evidence" value="ECO:0000318"/>
    <property type="project" value="GO_Central"/>
</dbReference>
<evidence type="ECO:0000256" key="1">
    <source>
        <dbReference type="ARBA" id="ARBA00022741"/>
    </source>
</evidence>
<keyword evidence="1 3" id="KW-0547">Nucleotide-binding</keyword>
<keyword evidence="7" id="KW-1185">Reference proteome</keyword>
<evidence type="ECO:0000313" key="7">
    <source>
        <dbReference type="Proteomes" id="UP000004994"/>
    </source>
</evidence>
<dbReference type="PROSITE" id="PS50011">
    <property type="entry name" value="PROTEIN_KINASE_DOM"/>
    <property type="match status" value="1"/>
</dbReference>
<dbReference type="STRING" id="4081.A0A3Q7H7S5"/>
<dbReference type="InParanoid" id="A0A3Q7H7S5"/>
<reference evidence="6" key="1">
    <citation type="journal article" date="2012" name="Nature">
        <title>The tomato genome sequence provides insights into fleshy fruit evolution.</title>
        <authorList>
            <consortium name="Tomato Genome Consortium"/>
        </authorList>
    </citation>
    <scope>NUCLEOTIDE SEQUENCE [LARGE SCALE GENOMIC DNA]</scope>
    <source>
        <strain evidence="6">cv. Heinz 1706</strain>
    </source>
</reference>
<dbReference type="SMR" id="A0A3Q7H7S5"/>
<name>A0A3Q7H7S5_SOLLC</name>
<dbReference type="InterPro" id="IPR017441">
    <property type="entry name" value="Protein_kinase_ATP_BS"/>
</dbReference>
<evidence type="ECO:0000256" key="4">
    <source>
        <dbReference type="SAM" id="MobiDB-lite"/>
    </source>
</evidence>
<dbReference type="AlphaFoldDB" id="A0A3Q7H7S5"/>
<dbReference type="InterPro" id="IPR050108">
    <property type="entry name" value="CDK"/>
</dbReference>
<evidence type="ECO:0000256" key="2">
    <source>
        <dbReference type="ARBA" id="ARBA00022840"/>
    </source>
</evidence>
<dbReference type="PROSITE" id="PS00107">
    <property type="entry name" value="PROTEIN_KINASE_ATP"/>
    <property type="match status" value="1"/>
</dbReference>
<dbReference type="EnsemblPlants" id="Solyc07g008790.2.1">
    <property type="protein sequence ID" value="Solyc07g008790.2.1"/>
    <property type="gene ID" value="Solyc07g008790.2"/>
</dbReference>
<accession>A0A3Q7H7S5</accession>
<dbReference type="GO" id="GO:0005524">
    <property type="term" value="F:ATP binding"/>
    <property type="evidence" value="ECO:0007669"/>
    <property type="project" value="UniProtKB-UniRule"/>
</dbReference>
<dbReference type="Gene3D" id="1.10.510.10">
    <property type="entry name" value="Transferase(Phosphotransferase) domain 1"/>
    <property type="match status" value="1"/>
</dbReference>
<dbReference type="Pfam" id="PF00069">
    <property type="entry name" value="Pkinase"/>
    <property type="match status" value="1"/>
</dbReference>
<dbReference type="FunFam" id="3.30.200.20:FF:000021">
    <property type="entry name" value="probable serine/threonine-protein kinase At1g54610"/>
    <property type="match status" value="1"/>
</dbReference>
<evidence type="ECO:0000259" key="5">
    <source>
        <dbReference type="PROSITE" id="PS50011"/>
    </source>
</evidence>
<evidence type="ECO:0000313" key="6">
    <source>
        <dbReference type="EnsemblPlants" id="Solyc07g008790.2.1"/>
    </source>
</evidence>
<sequence length="428" mass="47391">MVSSYGKSSTIRDQSVEGTISSDVVKTFVAVEKGEILHTRRWKLNLRLSRGVPKGIEGELVVAGWPIWLVAAAGNALNRWLPRSVHTFEELAKIGQGTYSNVYKASDCLLNKFVVLKKVRLDNLDPESVMFMVREIIILGRLGDHPNVIKLEGVVTLKTSCSLYLVFDCMEYDLRVVQEHNGVKFSEPEIKCYMNQLLKGIKTSNLLVNKEGILKIADFGLSTYFDPEQSIPLTSNIVTLWYRSPELLLGSNSYGAGVDLWGVGCVLGEQAYYAWRNLEATFHDVPAAAVRILDTLLSIEAEYRGTAALALKSDLFTTEPFACDASSLPQYSLCPAKKCSGPLHASSDKMQDLIREHAVMILKAVTRARHEKGSIAKGNDNDSKGKTNRSLDPSTSSIDQISTLLPAKWTNMQGLPREHKAQILQDAQ</sequence>
<dbReference type="PANTHER" id="PTHR24056">
    <property type="entry name" value="CELL DIVISION PROTEIN KINASE"/>
    <property type="match status" value="1"/>
</dbReference>
<dbReference type="PANTHER" id="PTHR24056:SF526">
    <property type="entry name" value="PROTEIN KINASE DOMAIN-CONTAINING PROTEIN"/>
    <property type="match status" value="1"/>
</dbReference>
<dbReference type="Proteomes" id="UP000004994">
    <property type="component" value="Chromosome 7"/>
</dbReference>
<dbReference type="GO" id="GO:0008353">
    <property type="term" value="F:RNA polymerase II CTD heptapeptide repeat kinase activity"/>
    <property type="evidence" value="ECO:0000318"/>
    <property type="project" value="GO_Central"/>
</dbReference>
<feature type="compositionally biased region" description="Basic and acidic residues" evidence="4">
    <location>
        <begin position="372"/>
        <end position="385"/>
    </location>
</feature>
<feature type="region of interest" description="Disordered" evidence="4">
    <location>
        <begin position="372"/>
        <end position="397"/>
    </location>
</feature>
<proteinExistence type="predicted"/>
<dbReference type="InterPro" id="IPR000719">
    <property type="entry name" value="Prot_kinase_dom"/>
</dbReference>
<feature type="binding site" evidence="3">
    <location>
        <position position="117"/>
    </location>
    <ligand>
        <name>ATP</name>
        <dbReference type="ChEBI" id="CHEBI:30616"/>
    </ligand>
</feature>
<dbReference type="OMA" id="MRDIETH"/>
<dbReference type="GO" id="GO:0032968">
    <property type="term" value="P:positive regulation of transcription elongation by RNA polymerase II"/>
    <property type="evidence" value="ECO:0000318"/>
    <property type="project" value="GO_Central"/>
</dbReference>
<keyword evidence="2 3" id="KW-0067">ATP-binding</keyword>
<organism evidence="6">
    <name type="scientific">Solanum lycopersicum</name>
    <name type="common">Tomato</name>
    <name type="synonym">Lycopersicon esculentum</name>
    <dbReference type="NCBI Taxonomy" id="4081"/>
    <lineage>
        <taxon>Eukaryota</taxon>
        <taxon>Viridiplantae</taxon>
        <taxon>Streptophyta</taxon>
        <taxon>Embryophyta</taxon>
        <taxon>Tracheophyta</taxon>
        <taxon>Spermatophyta</taxon>
        <taxon>Magnoliopsida</taxon>
        <taxon>eudicotyledons</taxon>
        <taxon>Gunneridae</taxon>
        <taxon>Pentapetalae</taxon>
        <taxon>asterids</taxon>
        <taxon>lamiids</taxon>
        <taxon>Solanales</taxon>
        <taxon>Solanaceae</taxon>
        <taxon>Solanoideae</taxon>
        <taxon>Solaneae</taxon>
        <taxon>Solanum</taxon>
        <taxon>Solanum subgen. Lycopersicon</taxon>
    </lineage>
</organism>
<evidence type="ECO:0000256" key="3">
    <source>
        <dbReference type="PROSITE-ProRule" id="PRU10141"/>
    </source>
</evidence>
<reference evidence="6" key="2">
    <citation type="submission" date="2019-01" db="UniProtKB">
        <authorList>
            <consortium name="EnsemblPlants"/>
        </authorList>
    </citation>
    <scope>IDENTIFICATION</scope>
    <source>
        <strain evidence="6">cv. Heinz 1706</strain>
    </source>
</reference>
<protein>
    <recommendedName>
        <fullName evidence="5">Protein kinase domain-containing protein</fullName>
    </recommendedName>
</protein>
<feature type="domain" description="Protein kinase" evidence="5">
    <location>
        <begin position="88"/>
        <end position="322"/>
    </location>
</feature>
<dbReference type="GO" id="GO:0000307">
    <property type="term" value="C:cyclin-dependent protein kinase holoenzyme complex"/>
    <property type="evidence" value="ECO:0000318"/>
    <property type="project" value="GO_Central"/>
</dbReference>